<sequence>MNIVVLGKSSILKVVLQKLTASETLFLESTAHIEEFHVNNNFFTRCCFLDFPGNFEISQMNSLERKHLQNANFMIYVLDVKDEPYNTTIEKFLTLQSEIYEMNPFCIFELLLHKFDGEVFSSDESKMLILNEISELIKLNNNERNVPPAEIHLTSIMDLSLHVELSKILQKCHPLLPLTQNLLDNFASNSMIDKVYIIDVVSKLFLCTDSRPIDLFSYELCCDAIDVAIELSMLYGLKNEEAFEEAFDDESCSIMHFDNGFHLYMRYFGHLLAAVCVIKEDAHRKKEVIDLNYKVLINTFDKMVKTCEKILHTGEEKKIAVKN</sequence>
<dbReference type="Pfam" id="PF04670">
    <property type="entry name" value="Gtr1_RagA"/>
    <property type="match status" value="1"/>
</dbReference>
<dbReference type="GO" id="GO:0009267">
    <property type="term" value="P:cellular response to starvation"/>
    <property type="evidence" value="ECO:0007669"/>
    <property type="project" value="TreeGrafter"/>
</dbReference>
<dbReference type="GO" id="GO:0005634">
    <property type="term" value="C:nucleus"/>
    <property type="evidence" value="ECO:0007669"/>
    <property type="project" value="TreeGrafter"/>
</dbReference>
<dbReference type="Proteomes" id="UP000187209">
    <property type="component" value="Unassembled WGS sequence"/>
</dbReference>
<keyword evidence="5" id="KW-1185">Reference proteome</keyword>
<dbReference type="GO" id="GO:1990131">
    <property type="term" value="C:Gtr1-Gtr2 GTPase complex"/>
    <property type="evidence" value="ECO:0007669"/>
    <property type="project" value="TreeGrafter"/>
</dbReference>
<evidence type="ECO:0000256" key="2">
    <source>
        <dbReference type="ARBA" id="ARBA00022741"/>
    </source>
</evidence>
<gene>
    <name evidence="4" type="ORF">SteCoe_8624</name>
</gene>
<keyword evidence="2" id="KW-0547">Nucleotide-binding</keyword>
<dbReference type="GO" id="GO:0005525">
    <property type="term" value="F:GTP binding"/>
    <property type="evidence" value="ECO:0007669"/>
    <property type="project" value="UniProtKB-KW"/>
</dbReference>
<comment type="similarity">
    <text evidence="1">Belongs to the GTR/RAG GTP-binding protein family.</text>
</comment>
<evidence type="ECO:0000313" key="5">
    <source>
        <dbReference type="Proteomes" id="UP000187209"/>
    </source>
</evidence>
<name>A0A1R2CJQ7_9CILI</name>
<dbReference type="InterPro" id="IPR006762">
    <property type="entry name" value="Gtr1_RagA"/>
</dbReference>
<dbReference type="PANTHER" id="PTHR11259:SF2">
    <property type="entry name" value="GH16429P"/>
    <property type="match status" value="1"/>
</dbReference>
<keyword evidence="3" id="KW-0342">GTP-binding</keyword>
<dbReference type="InterPro" id="IPR027417">
    <property type="entry name" value="P-loop_NTPase"/>
</dbReference>
<evidence type="ECO:0000256" key="1">
    <source>
        <dbReference type="ARBA" id="ARBA00007756"/>
    </source>
</evidence>
<dbReference type="GO" id="GO:0010507">
    <property type="term" value="P:negative regulation of autophagy"/>
    <property type="evidence" value="ECO:0007669"/>
    <property type="project" value="TreeGrafter"/>
</dbReference>
<dbReference type="OrthoDB" id="26136at2759"/>
<dbReference type="GO" id="GO:1904263">
    <property type="term" value="P:positive regulation of TORC1 signaling"/>
    <property type="evidence" value="ECO:0007669"/>
    <property type="project" value="TreeGrafter"/>
</dbReference>
<dbReference type="GO" id="GO:0005764">
    <property type="term" value="C:lysosome"/>
    <property type="evidence" value="ECO:0007669"/>
    <property type="project" value="TreeGrafter"/>
</dbReference>
<dbReference type="PANTHER" id="PTHR11259">
    <property type="entry name" value="RAS-RELATED GTP BINDING RAG/GTR YEAST"/>
    <property type="match status" value="1"/>
</dbReference>
<dbReference type="EMBL" id="MPUH01000130">
    <property type="protein sequence ID" value="OMJ89237.1"/>
    <property type="molecule type" value="Genomic_DNA"/>
</dbReference>
<dbReference type="AlphaFoldDB" id="A0A1R2CJQ7"/>
<dbReference type="Gene3D" id="3.40.50.300">
    <property type="entry name" value="P-loop containing nucleotide triphosphate hydrolases"/>
    <property type="match status" value="1"/>
</dbReference>
<dbReference type="SUPFAM" id="SSF52540">
    <property type="entry name" value="P-loop containing nucleoside triphosphate hydrolases"/>
    <property type="match status" value="1"/>
</dbReference>
<evidence type="ECO:0000256" key="3">
    <source>
        <dbReference type="ARBA" id="ARBA00023134"/>
    </source>
</evidence>
<protein>
    <recommendedName>
        <fullName evidence="6">GTP-binding protein</fullName>
    </recommendedName>
</protein>
<dbReference type="Gene3D" id="3.30.450.190">
    <property type="match status" value="1"/>
</dbReference>
<evidence type="ECO:0008006" key="6">
    <source>
        <dbReference type="Google" id="ProtNLM"/>
    </source>
</evidence>
<comment type="caution">
    <text evidence="4">The sequence shown here is derived from an EMBL/GenBank/DDBJ whole genome shotgun (WGS) entry which is preliminary data.</text>
</comment>
<evidence type="ECO:0000313" key="4">
    <source>
        <dbReference type="EMBL" id="OMJ89237.1"/>
    </source>
</evidence>
<dbReference type="GO" id="GO:0003924">
    <property type="term" value="F:GTPase activity"/>
    <property type="evidence" value="ECO:0007669"/>
    <property type="project" value="TreeGrafter"/>
</dbReference>
<proteinExistence type="inferred from homology"/>
<organism evidence="4 5">
    <name type="scientific">Stentor coeruleus</name>
    <dbReference type="NCBI Taxonomy" id="5963"/>
    <lineage>
        <taxon>Eukaryota</taxon>
        <taxon>Sar</taxon>
        <taxon>Alveolata</taxon>
        <taxon>Ciliophora</taxon>
        <taxon>Postciliodesmatophora</taxon>
        <taxon>Heterotrichea</taxon>
        <taxon>Heterotrichida</taxon>
        <taxon>Stentoridae</taxon>
        <taxon>Stentor</taxon>
    </lineage>
</organism>
<reference evidence="4 5" key="1">
    <citation type="submission" date="2016-11" db="EMBL/GenBank/DDBJ databases">
        <title>The macronuclear genome of Stentor coeruleus: a giant cell with tiny introns.</title>
        <authorList>
            <person name="Slabodnick M."/>
            <person name="Ruby J.G."/>
            <person name="Reiff S.B."/>
            <person name="Swart E.C."/>
            <person name="Gosai S."/>
            <person name="Prabakaran S."/>
            <person name="Witkowska E."/>
            <person name="Larue G.E."/>
            <person name="Fisher S."/>
            <person name="Freeman R.M."/>
            <person name="Gunawardena J."/>
            <person name="Chu W."/>
            <person name="Stover N.A."/>
            <person name="Gregory B.D."/>
            <person name="Nowacki M."/>
            <person name="Derisi J."/>
            <person name="Roy S.W."/>
            <person name="Marshall W.F."/>
            <person name="Sood P."/>
        </authorList>
    </citation>
    <scope>NUCLEOTIDE SEQUENCE [LARGE SCALE GENOMIC DNA]</scope>
    <source>
        <strain evidence="4">WM001</strain>
    </source>
</reference>
<accession>A0A1R2CJQ7</accession>